<sequence length="225" mass="24866">MNFFRDFYDSGCFVRSLNSTFLVLLLKKGGVAEDLRDFIPISLVGGLYKWLTKVLANRLKRVLPKVISKAQNAFVEGRQIMDAVLIANEDIDWILKSNEGAILCNWTLRKLMTVLSDLFTFSYGKDGVWGEVVKGPKAGRPNVALLVCDSNGSSQLSSRNGSLWRLLINLQSAGLRVNMNKSELILVGKVENVEDLVTELRCQVGSLLSTYLGMSLGARFNSVAA</sequence>
<evidence type="ECO:0000313" key="1">
    <source>
        <dbReference type="EMBL" id="RVW35346.1"/>
    </source>
</evidence>
<reference evidence="1 2" key="1">
    <citation type="journal article" date="2018" name="PLoS Genet.">
        <title>Population sequencing reveals clonal diversity and ancestral inbreeding in the grapevine cultivar Chardonnay.</title>
        <authorList>
            <person name="Roach M.J."/>
            <person name="Johnson D.L."/>
            <person name="Bohlmann J."/>
            <person name="van Vuuren H.J."/>
            <person name="Jones S.J."/>
            <person name="Pretorius I.S."/>
            <person name="Schmidt S.A."/>
            <person name="Borneman A.R."/>
        </authorList>
    </citation>
    <scope>NUCLEOTIDE SEQUENCE [LARGE SCALE GENOMIC DNA]</scope>
    <source>
        <strain evidence="2">cv. Chardonnay</strain>
        <tissue evidence="1">Leaf</tissue>
    </source>
</reference>
<name>A0A438DJ15_VITVI</name>
<dbReference type="InterPro" id="IPR052343">
    <property type="entry name" value="Retrotransposon-Effector_Assoc"/>
</dbReference>
<accession>A0A438DJ15</accession>
<evidence type="ECO:0000313" key="2">
    <source>
        <dbReference type="Proteomes" id="UP000288805"/>
    </source>
</evidence>
<dbReference type="PANTHER" id="PTHR46890:SF50">
    <property type="entry name" value="RNA-DIRECTED DNA POLYMERASE, EUKARYOTA, REVERSE TRANSCRIPTASE ZINC-BINDING DOMAIN PROTEIN-RELATED"/>
    <property type="match status" value="1"/>
</dbReference>
<proteinExistence type="predicted"/>
<dbReference type="AlphaFoldDB" id="A0A438DJ15"/>
<comment type="caution">
    <text evidence="1">The sequence shown here is derived from an EMBL/GenBank/DDBJ whole genome shotgun (WGS) entry which is preliminary data.</text>
</comment>
<evidence type="ECO:0008006" key="3">
    <source>
        <dbReference type="Google" id="ProtNLM"/>
    </source>
</evidence>
<dbReference type="PANTHER" id="PTHR46890">
    <property type="entry name" value="NON-LTR RETROLELEMENT REVERSE TRANSCRIPTASE-LIKE PROTEIN-RELATED"/>
    <property type="match status" value="1"/>
</dbReference>
<organism evidence="1 2">
    <name type="scientific">Vitis vinifera</name>
    <name type="common">Grape</name>
    <dbReference type="NCBI Taxonomy" id="29760"/>
    <lineage>
        <taxon>Eukaryota</taxon>
        <taxon>Viridiplantae</taxon>
        <taxon>Streptophyta</taxon>
        <taxon>Embryophyta</taxon>
        <taxon>Tracheophyta</taxon>
        <taxon>Spermatophyta</taxon>
        <taxon>Magnoliopsida</taxon>
        <taxon>eudicotyledons</taxon>
        <taxon>Gunneridae</taxon>
        <taxon>Pentapetalae</taxon>
        <taxon>rosids</taxon>
        <taxon>Vitales</taxon>
        <taxon>Vitaceae</taxon>
        <taxon>Viteae</taxon>
        <taxon>Vitis</taxon>
    </lineage>
</organism>
<dbReference type="EMBL" id="QGNW01001606">
    <property type="protein sequence ID" value="RVW35346.1"/>
    <property type="molecule type" value="Genomic_DNA"/>
</dbReference>
<dbReference type="Proteomes" id="UP000288805">
    <property type="component" value="Unassembled WGS sequence"/>
</dbReference>
<protein>
    <recommendedName>
        <fullName evidence="3">Reverse transcriptase domain-containing protein</fullName>
    </recommendedName>
</protein>
<gene>
    <name evidence="1" type="ORF">CK203_077023</name>
</gene>